<feature type="compositionally biased region" description="Low complexity" evidence="1">
    <location>
        <begin position="23"/>
        <end position="36"/>
    </location>
</feature>
<reference evidence="2 3" key="1">
    <citation type="submission" date="2016-02" db="EMBL/GenBank/DDBJ databases">
        <title>Complete genome sequence and transcriptome regulation of the pentose utilising yeast Sugiyamaella lignohabitans.</title>
        <authorList>
            <person name="Bellasio M."/>
            <person name="Peymann A."/>
            <person name="Valli M."/>
            <person name="Sipitzky M."/>
            <person name="Graf A."/>
            <person name="Sauer M."/>
            <person name="Marx H."/>
            <person name="Mattanovich D."/>
        </authorList>
    </citation>
    <scope>NUCLEOTIDE SEQUENCE [LARGE SCALE GENOMIC DNA]</scope>
    <source>
        <strain evidence="2 3">CBS 10342</strain>
    </source>
</reference>
<feature type="compositionally biased region" description="Basic and acidic residues" evidence="1">
    <location>
        <begin position="45"/>
        <end position="67"/>
    </location>
</feature>
<evidence type="ECO:0000313" key="2">
    <source>
        <dbReference type="EMBL" id="ANB16027.1"/>
    </source>
</evidence>
<feature type="compositionally biased region" description="Acidic residues" evidence="1">
    <location>
        <begin position="79"/>
        <end position="92"/>
    </location>
</feature>
<evidence type="ECO:0008006" key="4">
    <source>
        <dbReference type="Google" id="ProtNLM"/>
    </source>
</evidence>
<organism evidence="2 3">
    <name type="scientific">Sugiyamaella lignohabitans</name>
    <dbReference type="NCBI Taxonomy" id="796027"/>
    <lineage>
        <taxon>Eukaryota</taxon>
        <taxon>Fungi</taxon>
        <taxon>Dikarya</taxon>
        <taxon>Ascomycota</taxon>
        <taxon>Saccharomycotina</taxon>
        <taxon>Dipodascomycetes</taxon>
        <taxon>Dipodascales</taxon>
        <taxon>Trichomonascaceae</taxon>
        <taxon>Sugiyamaella</taxon>
    </lineage>
</organism>
<sequence length="521" mass="56170">MPASRHKRSSTLFEWLNVATGPSTTTADTSSVDSVDPGLVIVNDGKSKVKSGDKVKLSSQERDENSHHGPGFQRHGDNQDELDEASDPGDESLSERIPLPPIEEFSFKSILQSCQPIVDKVTDGLGEVVSSYRGFLGDELEAAAEKQRMLTHEMKQLDKLAQSVLSTTVSRMVKSQSTVKALIGTEGLATISEASYSNLSSILDLLVDIDNLLPPQERLNTPNSAHKLHYPKLHSLLQAKRGGEVSSIGADASSNTNERLSTSNRSTPSLLSDLATTETHVETEAGNKIATGSVQSSRNSAEMETASSSSLSTSGSTAIVIPLSLQSESKQGQTQENNDFNKSHITGSNDITRKRVDLEPNLTWPRETDHRRVVSTIEGPSTSIREGESLVSSSEEYPSKATESNPVLPSTGGHKPPRRSISLSALSNYSNSSHALLIQSNDADSLAQPVLDLQSVASLTSHAVISSTTGAPIRRRSRLSKRPMSFFSKGWPSSSTSRGDSKSSQSPTARELLRRVIREET</sequence>
<feature type="compositionally biased region" description="Polar residues" evidence="1">
    <location>
        <begin position="378"/>
        <end position="408"/>
    </location>
</feature>
<feature type="compositionally biased region" description="Polar residues" evidence="1">
    <location>
        <begin position="290"/>
        <end position="299"/>
    </location>
</feature>
<dbReference type="AlphaFoldDB" id="A0A170QZX2"/>
<evidence type="ECO:0000256" key="1">
    <source>
        <dbReference type="SAM" id="MobiDB-lite"/>
    </source>
</evidence>
<dbReference type="KEGG" id="slb:AWJ20_3678"/>
<feature type="region of interest" description="Disordered" evidence="1">
    <location>
        <begin position="477"/>
        <end position="521"/>
    </location>
</feature>
<feature type="compositionally biased region" description="Polar residues" evidence="1">
    <location>
        <begin position="252"/>
        <end position="278"/>
    </location>
</feature>
<feature type="compositionally biased region" description="Low complexity" evidence="1">
    <location>
        <begin position="300"/>
        <end position="315"/>
    </location>
</feature>
<name>A0A170QZX2_9ASCO</name>
<feature type="region of interest" description="Disordered" evidence="1">
    <location>
        <begin position="327"/>
        <end position="347"/>
    </location>
</feature>
<proteinExistence type="predicted"/>
<accession>A0A170QZX2</accession>
<feature type="region of interest" description="Disordered" evidence="1">
    <location>
        <begin position="21"/>
        <end position="96"/>
    </location>
</feature>
<feature type="compositionally biased region" description="Low complexity" evidence="1">
    <location>
        <begin position="493"/>
        <end position="506"/>
    </location>
</feature>
<dbReference type="Proteomes" id="UP000189580">
    <property type="component" value="Chromosome b"/>
</dbReference>
<gene>
    <name evidence="2" type="ORF">AWJ20_3678</name>
</gene>
<protein>
    <recommendedName>
        <fullName evidence="4">BLOC-1-related complex subunit 5</fullName>
    </recommendedName>
</protein>
<evidence type="ECO:0000313" key="3">
    <source>
        <dbReference type="Proteomes" id="UP000189580"/>
    </source>
</evidence>
<feature type="compositionally biased region" description="Basic and acidic residues" evidence="1">
    <location>
        <begin position="511"/>
        <end position="521"/>
    </location>
</feature>
<feature type="region of interest" description="Disordered" evidence="1">
    <location>
        <begin position="244"/>
        <end position="315"/>
    </location>
</feature>
<dbReference type="GeneID" id="30035725"/>
<dbReference type="EMBL" id="CP014503">
    <property type="protein sequence ID" value="ANB16027.1"/>
    <property type="molecule type" value="Genomic_DNA"/>
</dbReference>
<dbReference type="OrthoDB" id="5339332at2759"/>
<keyword evidence="3" id="KW-1185">Reference proteome</keyword>
<dbReference type="RefSeq" id="XP_018738504.1">
    <property type="nucleotide sequence ID" value="XM_018880711.1"/>
</dbReference>
<feature type="region of interest" description="Disordered" evidence="1">
    <location>
        <begin position="378"/>
        <end position="420"/>
    </location>
</feature>